<dbReference type="Proteomes" id="UP000275078">
    <property type="component" value="Unassembled WGS sequence"/>
</dbReference>
<dbReference type="EMBL" id="ML119645">
    <property type="protein sequence ID" value="RPA88158.1"/>
    <property type="molecule type" value="Genomic_DNA"/>
</dbReference>
<dbReference type="InterPro" id="IPR010754">
    <property type="entry name" value="OPA3-like"/>
</dbReference>
<dbReference type="GO" id="GO:0019216">
    <property type="term" value="P:regulation of lipid metabolic process"/>
    <property type="evidence" value="ECO:0007669"/>
    <property type="project" value="TreeGrafter"/>
</dbReference>
<gene>
    <name evidence="5" type="ORF">BJ508DRAFT_410032</name>
</gene>
<sequence length="309" mass="34888">MSTVGLKLASLAIRTISKPIANRLKTQAAEHPGFRKVCIAIAQRVHTAEMRMRVSLLRDQTIIDKLEQEERKHQAEKRAKEAAAKVFTPLQADGGEDGEPTPQPSDAKTSPTNTYGDTKIRHPASPLSAPSKLRIRPLSEAKAIDRGANFISELFLFSVAGGLILFESLRAKRKEQDRRDTVKERLELLEERKRQDEERINRLEQIVWKLQGGREEDRKEFVSSPLWEEGPSRRFSWTSWLPWGATPTEKSEEEAVKTTVVEKVKESPTEKPNLKLEIPKDVQSKAALQTASVEKKVEVAPDASKIKKE</sequence>
<dbReference type="AlphaFoldDB" id="A0A3N4ITU4"/>
<organism evidence="5 6">
    <name type="scientific">Ascobolus immersus RN42</name>
    <dbReference type="NCBI Taxonomy" id="1160509"/>
    <lineage>
        <taxon>Eukaryota</taxon>
        <taxon>Fungi</taxon>
        <taxon>Dikarya</taxon>
        <taxon>Ascomycota</taxon>
        <taxon>Pezizomycotina</taxon>
        <taxon>Pezizomycetes</taxon>
        <taxon>Pezizales</taxon>
        <taxon>Ascobolaceae</taxon>
        <taxon>Ascobolus</taxon>
    </lineage>
</organism>
<comment type="similarity">
    <text evidence="1">Belongs to the OPA3 family.</text>
</comment>
<feature type="compositionally biased region" description="Polar residues" evidence="4">
    <location>
        <begin position="104"/>
        <end position="116"/>
    </location>
</feature>
<evidence type="ECO:0000256" key="1">
    <source>
        <dbReference type="ARBA" id="ARBA00007584"/>
    </source>
</evidence>
<evidence type="ECO:0000256" key="3">
    <source>
        <dbReference type="SAM" id="Coils"/>
    </source>
</evidence>
<accession>A0A3N4ITU4</accession>
<evidence type="ECO:0000256" key="4">
    <source>
        <dbReference type="SAM" id="MobiDB-lite"/>
    </source>
</evidence>
<feature type="compositionally biased region" description="Basic and acidic residues" evidence="4">
    <location>
        <begin position="73"/>
        <end position="83"/>
    </location>
</feature>
<dbReference type="PANTHER" id="PTHR12499:SF0">
    <property type="entry name" value="OPTIC ATROPHY 3 PROTEIN"/>
    <property type="match status" value="1"/>
</dbReference>
<reference evidence="5 6" key="1">
    <citation type="journal article" date="2018" name="Nat. Ecol. Evol.">
        <title>Pezizomycetes genomes reveal the molecular basis of ectomycorrhizal truffle lifestyle.</title>
        <authorList>
            <person name="Murat C."/>
            <person name="Payen T."/>
            <person name="Noel B."/>
            <person name="Kuo A."/>
            <person name="Morin E."/>
            <person name="Chen J."/>
            <person name="Kohler A."/>
            <person name="Krizsan K."/>
            <person name="Balestrini R."/>
            <person name="Da Silva C."/>
            <person name="Montanini B."/>
            <person name="Hainaut M."/>
            <person name="Levati E."/>
            <person name="Barry K.W."/>
            <person name="Belfiori B."/>
            <person name="Cichocki N."/>
            <person name="Clum A."/>
            <person name="Dockter R.B."/>
            <person name="Fauchery L."/>
            <person name="Guy J."/>
            <person name="Iotti M."/>
            <person name="Le Tacon F."/>
            <person name="Lindquist E.A."/>
            <person name="Lipzen A."/>
            <person name="Malagnac F."/>
            <person name="Mello A."/>
            <person name="Molinier V."/>
            <person name="Miyauchi S."/>
            <person name="Poulain J."/>
            <person name="Riccioni C."/>
            <person name="Rubini A."/>
            <person name="Sitrit Y."/>
            <person name="Splivallo R."/>
            <person name="Traeger S."/>
            <person name="Wang M."/>
            <person name="Zifcakova L."/>
            <person name="Wipf D."/>
            <person name="Zambonelli A."/>
            <person name="Paolocci F."/>
            <person name="Nowrousian M."/>
            <person name="Ottonello S."/>
            <person name="Baldrian P."/>
            <person name="Spatafora J.W."/>
            <person name="Henrissat B."/>
            <person name="Nagy L.G."/>
            <person name="Aury J.M."/>
            <person name="Wincker P."/>
            <person name="Grigoriev I.V."/>
            <person name="Bonfante P."/>
            <person name="Martin F.M."/>
        </authorList>
    </citation>
    <scope>NUCLEOTIDE SEQUENCE [LARGE SCALE GENOMIC DNA]</scope>
    <source>
        <strain evidence="5 6">RN42</strain>
    </source>
</reference>
<dbReference type="GO" id="GO:0005739">
    <property type="term" value="C:mitochondrion"/>
    <property type="evidence" value="ECO:0007669"/>
    <property type="project" value="TreeGrafter"/>
</dbReference>
<feature type="coiled-coil region" evidence="3">
    <location>
        <begin position="172"/>
        <end position="206"/>
    </location>
</feature>
<feature type="region of interest" description="Disordered" evidence="4">
    <location>
        <begin position="289"/>
        <end position="309"/>
    </location>
</feature>
<proteinExistence type="inferred from homology"/>
<feature type="compositionally biased region" description="Basic and acidic residues" evidence="4">
    <location>
        <begin position="293"/>
        <end position="309"/>
    </location>
</feature>
<evidence type="ECO:0000313" key="5">
    <source>
        <dbReference type="EMBL" id="RPA88158.1"/>
    </source>
</evidence>
<dbReference type="PANTHER" id="PTHR12499">
    <property type="entry name" value="OPTIC ATROPHY 3 PROTEIN OPA3"/>
    <property type="match status" value="1"/>
</dbReference>
<feature type="region of interest" description="Disordered" evidence="4">
    <location>
        <begin position="73"/>
        <end position="128"/>
    </location>
</feature>
<evidence type="ECO:0008006" key="7">
    <source>
        <dbReference type="Google" id="ProtNLM"/>
    </source>
</evidence>
<dbReference type="OrthoDB" id="2129069at2759"/>
<keyword evidence="6" id="KW-1185">Reference proteome</keyword>
<evidence type="ECO:0000313" key="6">
    <source>
        <dbReference type="Proteomes" id="UP000275078"/>
    </source>
</evidence>
<name>A0A3N4ITU4_ASCIM</name>
<protein>
    <recommendedName>
        <fullName evidence="7">OPA3-domain-containing protein</fullName>
    </recommendedName>
</protein>
<dbReference type="Pfam" id="PF07047">
    <property type="entry name" value="OPA3"/>
    <property type="match status" value="1"/>
</dbReference>
<evidence type="ECO:0000256" key="2">
    <source>
        <dbReference type="ARBA" id="ARBA00023054"/>
    </source>
</evidence>
<keyword evidence="2 3" id="KW-0175">Coiled coil</keyword>